<keyword evidence="3" id="KW-1185">Reference proteome</keyword>
<comment type="caution">
    <text evidence="2">The sequence shown here is derived from an EMBL/GenBank/DDBJ whole genome shotgun (WGS) entry which is preliminary data.</text>
</comment>
<dbReference type="AlphaFoldDB" id="A0A3R7QW30"/>
<accession>A0A3R7QW30</accession>
<gene>
    <name evidence="2" type="ORF">C7M84_000895</name>
</gene>
<name>A0A3R7QW30_PENVA</name>
<feature type="region of interest" description="Disordered" evidence="1">
    <location>
        <begin position="234"/>
        <end position="406"/>
    </location>
</feature>
<reference evidence="2 3" key="2">
    <citation type="submission" date="2019-01" db="EMBL/GenBank/DDBJ databases">
        <title>The decoding of complex shrimp genome reveals the adaptation for benthos swimmer, frequently molting mechanism and breeding impact on genome.</title>
        <authorList>
            <person name="Sun Y."/>
            <person name="Gao Y."/>
            <person name="Yu Y."/>
        </authorList>
    </citation>
    <scope>NUCLEOTIDE SEQUENCE [LARGE SCALE GENOMIC DNA]</scope>
    <source>
        <tissue evidence="2">Muscle</tissue>
    </source>
</reference>
<proteinExistence type="predicted"/>
<dbReference type="OrthoDB" id="567788at2759"/>
<evidence type="ECO:0000313" key="3">
    <source>
        <dbReference type="Proteomes" id="UP000283509"/>
    </source>
</evidence>
<dbReference type="Proteomes" id="UP000283509">
    <property type="component" value="Unassembled WGS sequence"/>
</dbReference>
<dbReference type="EMBL" id="QCYY01001124">
    <property type="protein sequence ID" value="ROT80399.1"/>
    <property type="molecule type" value="Genomic_DNA"/>
</dbReference>
<feature type="region of interest" description="Disordered" evidence="1">
    <location>
        <begin position="1"/>
        <end position="52"/>
    </location>
</feature>
<protein>
    <submittedName>
        <fullName evidence="2">Uncharacterized protein</fullName>
    </submittedName>
</protein>
<organism evidence="2 3">
    <name type="scientific">Penaeus vannamei</name>
    <name type="common">Whiteleg shrimp</name>
    <name type="synonym">Litopenaeus vannamei</name>
    <dbReference type="NCBI Taxonomy" id="6689"/>
    <lineage>
        <taxon>Eukaryota</taxon>
        <taxon>Metazoa</taxon>
        <taxon>Ecdysozoa</taxon>
        <taxon>Arthropoda</taxon>
        <taxon>Crustacea</taxon>
        <taxon>Multicrustacea</taxon>
        <taxon>Malacostraca</taxon>
        <taxon>Eumalacostraca</taxon>
        <taxon>Eucarida</taxon>
        <taxon>Decapoda</taxon>
        <taxon>Dendrobranchiata</taxon>
        <taxon>Penaeoidea</taxon>
        <taxon>Penaeidae</taxon>
        <taxon>Penaeus</taxon>
    </lineage>
</organism>
<feature type="compositionally biased region" description="Pro residues" evidence="1">
    <location>
        <begin position="281"/>
        <end position="405"/>
    </location>
</feature>
<sequence>MSDFDHFTSMSSNSAVDSSQKPEAPGSNRDSLNLDDFEKVEADQLPPAAQGFQAAAGLMDDLVSQATSAAPDSSTFGGGLDSSPAFDTGLLSSAAPPFASDPFKTSDPFAKDPSDAFASFAMSAEPLSGKVEAPPVVSAPPAVASILDDLPPPTQTEAKPVSPVLGGADDVLAAEATKFLASEGKGAGGPHIETLASFDPFGAKPPAVEALAEPLEAPFDPLAKGEAELFGLKAADPFAAPKDPSPEPFARREPSPTPSPGGSPPRRVNPLLTQGAHPNPGTHPPPKEPTPPPREPTPPPKVPTPTPREPTPPPREPTPPPREPTPPPREPTPPPKVPTPTPREPTPPPREPTPPPREPTPPPKVPTPTPREPTPPPREPTPPPKVPTPTPKEPTPPREVTPPPQLVTVEASAPPVQEARVTAGRKYEVSAATRANFAVFNPREYPPGFLFSVP</sequence>
<evidence type="ECO:0000313" key="2">
    <source>
        <dbReference type="EMBL" id="ROT80399.1"/>
    </source>
</evidence>
<feature type="compositionally biased region" description="Polar residues" evidence="1">
    <location>
        <begin position="8"/>
        <end position="21"/>
    </location>
</feature>
<dbReference type="PRINTS" id="PR01217">
    <property type="entry name" value="PRICHEXTENSN"/>
</dbReference>
<evidence type="ECO:0000256" key="1">
    <source>
        <dbReference type="SAM" id="MobiDB-lite"/>
    </source>
</evidence>
<reference evidence="2 3" key="1">
    <citation type="submission" date="2018-04" db="EMBL/GenBank/DDBJ databases">
        <authorList>
            <person name="Zhang X."/>
            <person name="Yuan J."/>
            <person name="Li F."/>
            <person name="Xiang J."/>
        </authorList>
    </citation>
    <scope>NUCLEOTIDE SEQUENCE [LARGE SCALE GENOMIC DNA]</scope>
    <source>
        <tissue evidence="2">Muscle</tissue>
    </source>
</reference>